<feature type="domain" description="HTH cro/C1-type" evidence="1">
    <location>
        <begin position="21"/>
        <end position="75"/>
    </location>
</feature>
<evidence type="ECO:0000313" key="3">
    <source>
        <dbReference type="Proteomes" id="UP000677875"/>
    </source>
</evidence>
<dbReference type="SMART" id="SM00530">
    <property type="entry name" value="HTH_XRE"/>
    <property type="match status" value="1"/>
</dbReference>
<sequence>MPLDPLPDWVPARRREIGARVQAARLAANLTQMELGLRIGRDHRTIHRWEYGERVPNLDDLLLLADVVGMPLADLVRD</sequence>
<dbReference type="Pfam" id="PF13560">
    <property type="entry name" value="HTH_31"/>
    <property type="match status" value="1"/>
</dbReference>
<dbReference type="EMBL" id="JAGPNL010000003">
    <property type="protein sequence ID" value="MBQ0827728.1"/>
    <property type="molecule type" value="Genomic_DNA"/>
</dbReference>
<dbReference type="Gene3D" id="1.10.260.40">
    <property type="entry name" value="lambda repressor-like DNA-binding domains"/>
    <property type="match status" value="1"/>
</dbReference>
<keyword evidence="3" id="KW-1185">Reference proteome</keyword>
<reference evidence="2" key="1">
    <citation type="submission" date="2021-04" db="EMBL/GenBank/DDBJ databases">
        <title>Genome seq and assembly of Streptomyces sp. RG38.</title>
        <authorList>
            <person name="Chhetri G."/>
        </authorList>
    </citation>
    <scope>NUCLEOTIDE SEQUENCE</scope>
    <source>
        <strain evidence="2">RG38</strain>
    </source>
</reference>
<comment type="caution">
    <text evidence="2">The sequence shown here is derived from an EMBL/GenBank/DDBJ whole genome shotgun (WGS) entry which is preliminary data.</text>
</comment>
<dbReference type="Proteomes" id="UP000677875">
    <property type="component" value="Unassembled WGS sequence"/>
</dbReference>
<name>A0A941B7R2_9ACTN</name>
<dbReference type="SUPFAM" id="SSF47413">
    <property type="entry name" value="lambda repressor-like DNA-binding domains"/>
    <property type="match status" value="1"/>
</dbReference>
<evidence type="ECO:0000259" key="1">
    <source>
        <dbReference type="PROSITE" id="PS50943"/>
    </source>
</evidence>
<organism evidence="2 3">
    <name type="scientific">Streptomyces tagetis</name>
    <dbReference type="NCBI Taxonomy" id="2820809"/>
    <lineage>
        <taxon>Bacteria</taxon>
        <taxon>Bacillati</taxon>
        <taxon>Actinomycetota</taxon>
        <taxon>Actinomycetes</taxon>
        <taxon>Kitasatosporales</taxon>
        <taxon>Streptomycetaceae</taxon>
        <taxon>Streptomyces</taxon>
    </lineage>
</organism>
<proteinExistence type="predicted"/>
<dbReference type="GO" id="GO:0003677">
    <property type="term" value="F:DNA binding"/>
    <property type="evidence" value="ECO:0007669"/>
    <property type="project" value="InterPro"/>
</dbReference>
<protein>
    <submittedName>
        <fullName evidence="2">Helix-turn-helix transcriptional regulator</fullName>
    </submittedName>
</protein>
<dbReference type="CDD" id="cd00093">
    <property type="entry name" value="HTH_XRE"/>
    <property type="match status" value="1"/>
</dbReference>
<dbReference type="InterPro" id="IPR001387">
    <property type="entry name" value="Cro/C1-type_HTH"/>
</dbReference>
<dbReference type="PROSITE" id="PS50943">
    <property type="entry name" value="HTH_CROC1"/>
    <property type="match status" value="1"/>
</dbReference>
<dbReference type="AlphaFoldDB" id="A0A941B7R2"/>
<accession>A0A941B7R2</accession>
<dbReference type="InterPro" id="IPR010982">
    <property type="entry name" value="Lambda_DNA-bd_dom_sf"/>
</dbReference>
<gene>
    <name evidence="2" type="ORF">J5Y05_14585</name>
</gene>
<evidence type="ECO:0000313" key="2">
    <source>
        <dbReference type="EMBL" id="MBQ0827728.1"/>
    </source>
</evidence>